<evidence type="ECO:0008006" key="3">
    <source>
        <dbReference type="Google" id="ProtNLM"/>
    </source>
</evidence>
<evidence type="ECO:0000313" key="1">
    <source>
        <dbReference type="EMBL" id="MBO0477926.1"/>
    </source>
</evidence>
<dbReference type="EMBL" id="JAFLVX010000041">
    <property type="protein sequence ID" value="MBO0477926.1"/>
    <property type="molecule type" value="Genomic_DNA"/>
</dbReference>
<dbReference type="RefSeq" id="WP_206968339.1">
    <property type="nucleotide sequence ID" value="NZ_JAFLVX010000041.1"/>
</dbReference>
<organism evidence="1 2">
    <name type="scientific">Candidatus Vagococcus giribetii</name>
    <dbReference type="NCBI Taxonomy" id="2230876"/>
    <lineage>
        <taxon>Bacteria</taxon>
        <taxon>Bacillati</taxon>
        <taxon>Bacillota</taxon>
        <taxon>Bacilli</taxon>
        <taxon>Lactobacillales</taxon>
        <taxon>Enterococcaceae</taxon>
        <taxon>Vagococcus</taxon>
    </lineage>
</organism>
<protein>
    <recommendedName>
        <fullName evidence="3">HTH cro/C1-type domain-containing protein</fullName>
    </recommendedName>
</protein>
<name>A0ABS3HW67_9ENTE</name>
<proteinExistence type="predicted"/>
<sequence length="75" mass="8099">MSKVNDLVAIATSNIASEMGAQRIKAKEISKLTGLSASTISHVYNDISGHSNPQIETLLSIWVIALKKEATDLFK</sequence>
<reference evidence="1 2" key="1">
    <citation type="submission" date="2021-03" db="EMBL/GenBank/DDBJ databases">
        <title>Enterococcal diversity collection.</title>
        <authorList>
            <person name="Gilmore M.S."/>
            <person name="Schwartzman J."/>
            <person name="Van Tyne D."/>
            <person name="Martin M."/>
            <person name="Earl A.M."/>
            <person name="Manson A.L."/>
            <person name="Straub T."/>
            <person name="Salamzade R."/>
            <person name="Saavedra J."/>
            <person name="Lebreton F."/>
            <person name="Prichula J."/>
            <person name="Schaufler K."/>
            <person name="Gaca A."/>
            <person name="Sgardioli B."/>
            <person name="Wagenaar J."/>
            <person name="Strong T."/>
        </authorList>
    </citation>
    <scope>NUCLEOTIDE SEQUENCE [LARGE SCALE GENOMIC DNA]</scope>
    <source>
        <strain evidence="1 2">DIV0080</strain>
    </source>
</reference>
<keyword evidence="2" id="KW-1185">Reference proteome</keyword>
<evidence type="ECO:0000313" key="2">
    <source>
        <dbReference type="Proteomes" id="UP000664857"/>
    </source>
</evidence>
<comment type="caution">
    <text evidence="1">The sequence shown here is derived from an EMBL/GenBank/DDBJ whole genome shotgun (WGS) entry which is preliminary data.</text>
</comment>
<gene>
    <name evidence="1" type="ORF">DOK76_12705</name>
</gene>
<accession>A0ABS3HW67</accession>
<dbReference type="Proteomes" id="UP000664857">
    <property type="component" value="Unassembled WGS sequence"/>
</dbReference>